<feature type="domain" description="Nicotinate phosphoribosyltransferase C-terminal" evidence="9">
    <location>
        <begin position="479"/>
        <end position="603"/>
    </location>
</feature>
<evidence type="ECO:0000256" key="7">
    <source>
        <dbReference type="ARBA" id="ARBA00048668"/>
    </source>
</evidence>
<dbReference type="Proteomes" id="UP000070089">
    <property type="component" value="Unassembled WGS sequence"/>
</dbReference>
<reference evidence="10 11" key="1">
    <citation type="journal article" date="2015" name="Mol. Biochem. Parasitol.">
        <title>Identification of polymorphic genes for use in assemblage B genotyping assays through comparative genomics of multiple assemblage B Giardia duodenalis isolates.</title>
        <authorList>
            <person name="Wielinga C."/>
            <person name="Thompson R.C."/>
            <person name="Monis P."/>
            <person name="Ryan U."/>
        </authorList>
    </citation>
    <scope>NUCLEOTIDE SEQUENCE [LARGE SCALE GENOMIC DNA]</scope>
    <source>
        <strain evidence="10 11">BAH15c1</strain>
    </source>
</reference>
<dbReference type="InterPro" id="IPR007229">
    <property type="entry name" value="Nic_PRibTrfase-Fam"/>
</dbReference>
<dbReference type="Gene3D" id="3.20.140.10">
    <property type="entry name" value="nicotinate phosphoribosyltransferase"/>
    <property type="match status" value="2"/>
</dbReference>
<gene>
    <name evidence="10" type="ORF">QR46_3985</name>
</gene>
<evidence type="ECO:0000256" key="6">
    <source>
        <dbReference type="ARBA" id="ARBA00022642"/>
    </source>
</evidence>
<dbReference type="InterPro" id="IPR036068">
    <property type="entry name" value="Nicotinate_pribotase-like_C"/>
</dbReference>
<dbReference type="SUPFAM" id="SSF54675">
    <property type="entry name" value="Nicotinate/Quinolinate PRTase N-terminal domain-like"/>
    <property type="match status" value="1"/>
</dbReference>
<evidence type="ECO:0000256" key="2">
    <source>
        <dbReference type="ARBA" id="ARBA00010897"/>
    </source>
</evidence>
<dbReference type="GO" id="GO:0004516">
    <property type="term" value="F:nicotinate phosphoribosyltransferase activity"/>
    <property type="evidence" value="ECO:0007669"/>
    <property type="project" value="UniProtKB-EC"/>
</dbReference>
<keyword evidence="4" id="KW-0597">Phosphoprotein</keyword>
<feature type="domain" description="Nicotinate phosphoribosyltransferase N-terminal" evidence="8">
    <location>
        <begin position="7"/>
        <end position="133"/>
    </location>
</feature>
<dbReference type="Pfam" id="PF17956">
    <property type="entry name" value="NAPRTase_C"/>
    <property type="match status" value="1"/>
</dbReference>
<comment type="caution">
    <text evidence="10">The sequence shown here is derived from an EMBL/GenBank/DDBJ whole genome shotgun (WGS) entry which is preliminary data.</text>
</comment>
<dbReference type="CDD" id="cd01570">
    <property type="entry name" value="NAPRTase_A"/>
    <property type="match status" value="1"/>
</dbReference>
<dbReference type="Gene3D" id="3.20.20.70">
    <property type="entry name" value="Aldolase class I"/>
    <property type="match status" value="1"/>
</dbReference>
<dbReference type="VEuPathDB" id="GiardiaDB:QR46_3985"/>
<dbReference type="GO" id="GO:0016757">
    <property type="term" value="F:glycosyltransferase activity"/>
    <property type="evidence" value="ECO:0007669"/>
    <property type="project" value="UniProtKB-KW"/>
</dbReference>
<evidence type="ECO:0000256" key="5">
    <source>
        <dbReference type="ARBA" id="ARBA00022598"/>
    </source>
</evidence>
<dbReference type="PANTHER" id="PTHR11098">
    <property type="entry name" value="NICOTINATE PHOSPHORIBOSYLTRANSFERASE"/>
    <property type="match status" value="1"/>
</dbReference>
<sequence length="618" mass="69092">MYNPTPLLNDFYQYTMAYSYYQAGFANRQATFEMFFRQNPFNGQYAVFAGLRDLLDFILDFHFSDDDIDYLKLCLPNIDPSFFDYLKTLSWKQLELYAPKEGTIVFAGEPIIIVRGPLLLCQLLETTLLVLINYPTLVCTKACRLRVACTYEKILEIYSNTPHNQRRAHVQSICSHPVLAEFGLRRAQGVNGGICASEYAIMGGCNGTSNVYATQKLGILPTGTMAHSFVLSVVDTPETLLAGAKDSTPTASLYSVDAAVSAHLPLSFKSFVQKCLDWKARLFAPDPVDSKGSKTCRTTESVADLSFPVYPVYGANLTELSAFMIYAYTHPHSFVALIDTYDSLNSGLYNFLIVACGLIECNIQPRGVRLDSGDLSFLSIEIKKAFHTLDTTVRMHPLLYGKVGSIASCIVIASNDLDEEILYNLVKEGACIDIFGIGTNLVTCNSQPSLGGVYKLVELDGIPRIKFSDEIGKVTIPGRKVLYRLYTNTHTPFVDLIARPDEEIKEQQPVHCLHPYTPTRQLMMYPSTVEAVHICILKNGEINYPHEVSVGRDGRETIRMKHPPVLDVQQYVVEQLLTMRPDHIRATAPTPYKISLTKSMSDLFKDVVQANYTLKVIE</sequence>
<dbReference type="InterPro" id="IPR013785">
    <property type="entry name" value="Aldolase_TIM"/>
</dbReference>
<evidence type="ECO:0000256" key="4">
    <source>
        <dbReference type="ARBA" id="ARBA00022553"/>
    </source>
</evidence>
<dbReference type="UniPathway" id="UPA00253">
    <property type="reaction ID" value="UER00457"/>
</dbReference>
<dbReference type="Pfam" id="PF17767">
    <property type="entry name" value="NAPRTase_N"/>
    <property type="match status" value="1"/>
</dbReference>
<accession>A0A132NPU4</accession>
<evidence type="ECO:0000259" key="9">
    <source>
        <dbReference type="Pfam" id="PF17956"/>
    </source>
</evidence>
<dbReference type="EC" id="6.3.4.21" evidence="3"/>
<dbReference type="SUPFAM" id="SSF51690">
    <property type="entry name" value="Nicotinate/Quinolinate PRTase C-terminal domain-like"/>
    <property type="match status" value="1"/>
</dbReference>
<evidence type="ECO:0000313" key="11">
    <source>
        <dbReference type="Proteomes" id="UP000070089"/>
    </source>
</evidence>
<proteinExistence type="inferred from homology"/>
<evidence type="ECO:0000256" key="3">
    <source>
        <dbReference type="ARBA" id="ARBA00013236"/>
    </source>
</evidence>
<name>A0A132NPU4_GIAIN</name>
<evidence type="ECO:0000259" key="8">
    <source>
        <dbReference type="Pfam" id="PF17767"/>
    </source>
</evidence>
<dbReference type="GO" id="GO:0005829">
    <property type="term" value="C:cytosol"/>
    <property type="evidence" value="ECO:0007669"/>
    <property type="project" value="TreeGrafter"/>
</dbReference>
<comment type="similarity">
    <text evidence="2">Belongs to the NAPRTase family.</text>
</comment>
<dbReference type="GO" id="GO:0034355">
    <property type="term" value="P:NAD+ biosynthetic process via the salvage pathway"/>
    <property type="evidence" value="ECO:0007669"/>
    <property type="project" value="TreeGrafter"/>
</dbReference>
<keyword evidence="6" id="KW-0662">Pyridine nucleotide biosynthesis</keyword>
<dbReference type="PANTHER" id="PTHR11098:SF1">
    <property type="entry name" value="NICOTINATE PHOSPHORIBOSYLTRANSFERASE"/>
    <property type="match status" value="1"/>
</dbReference>
<keyword evidence="10" id="KW-0808">Transferase</keyword>
<dbReference type="AlphaFoldDB" id="A0A132NPU4"/>
<evidence type="ECO:0000313" key="10">
    <source>
        <dbReference type="EMBL" id="KWX12047.1"/>
    </source>
</evidence>
<keyword evidence="5" id="KW-0436">Ligase</keyword>
<organism evidence="10 11">
    <name type="scientific">Giardia duodenalis assemblage B</name>
    <dbReference type="NCBI Taxonomy" id="1394984"/>
    <lineage>
        <taxon>Eukaryota</taxon>
        <taxon>Metamonada</taxon>
        <taxon>Diplomonadida</taxon>
        <taxon>Hexamitidae</taxon>
        <taxon>Giardiinae</taxon>
        <taxon>Giardia</taxon>
    </lineage>
</organism>
<protein>
    <recommendedName>
        <fullName evidence="3">nicotinate phosphoribosyltransferase</fullName>
        <ecNumber evidence="3">6.3.4.21</ecNumber>
    </recommendedName>
</protein>
<comment type="pathway">
    <text evidence="1">Cofactor biosynthesis; NAD(+) biosynthesis; nicotinate D-ribonucleotide from nicotinate: step 1/1.</text>
</comment>
<dbReference type="EMBL" id="JXTI01000139">
    <property type="protein sequence ID" value="KWX12047.1"/>
    <property type="molecule type" value="Genomic_DNA"/>
</dbReference>
<comment type="catalytic activity">
    <reaction evidence="7">
        <text>5-phospho-alpha-D-ribose 1-diphosphate + nicotinate + ATP + H2O = nicotinate beta-D-ribonucleotide + ADP + phosphate + diphosphate</text>
        <dbReference type="Rhea" id="RHEA:36163"/>
        <dbReference type="ChEBI" id="CHEBI:15377"/>
        <dbReference type="ChEBI" id="CHEBI:30616"/>
        <dbReference type="ChEBI" id="CHEBI:32544"/>
        <dbReference type="ChEBI" id="CHEBI:33019"/>
        <dbReference type="ChEBI" id="CHEBI:43474"/>
        <dbReference type="ChEBI" id="CHEBI:57502"/>
        <dbReference type="ChEBI" id="CHEBI:58017"/>
        <dbReference type="ChEBI" id="CHEBI:456216"/>
        <dbReference type="EC" id="6.3.4.21"/>
    </reaction>
</comment>
<dbReference type="InterPro" id="IPR041619">
    <property type="entry name" value="NAPRTase_C"/>
</dbReference>
<dbReference type="InterPro" id="IPR040727">
    <property type="entry name" value="NAPRTase_N"/>
</dbReference>
<evidence type="ECO:0000256" key="1">
    <source>
        <dbReference type="ARBA" id="ARBA00004952"/>
    </source>
</evidence>
<keyword evidence="10" id="KW-0328">Glycosyltransferase</keyword>
<dbReference type="FunFam" id="3.20.140.10:FF:000018">
    <property type="entry name" value="Nicotinate phosphoribosyltransferase"/>
    <property type="match status" value="1"/>
</dbReference>
<dbReference type="OrthoDB" id="193380at2759"/>